<organism evidence="1 2">
    <name type="scientific">Streptococcus phage L5A1</name>
    <dbReference type="NCBI Taxonomy" id="2041504"/>
    <lineage>
        <taxon>Viruses</taxon>
        <taxon>Duplodnaviria</taxon>
        <taxon>Heunggongvirae</taxon>
        <taxon>Uroviricota</taxon>
        <taxon>Caudoviricetes</taxon>
        <taxon>Aliceevansviridae</taxon>
        <taxon>Moineauvirus</taxon>
        <taxon>Moineauvirus L5A1</taxon>
    </lineage>
</organism>
<name>A0A2P0VH90_9CAUD</name>
<sequence>MFILYISYMIVCQQFYLNYFSFFAKKENPDQKVEVTVREFIRNDAKYSNNYITTFL</sequence>
<reference evidence="1 2" key="1">
    <citation type="submission" date="2017-07" db="EMBL/GenBank/DDBJ databases">
        <title>Streptococcus thermophilus phage evolution in an Irish dairy plant.</title>
        <authorList>
            <person name="Mahony J."/>
            <person name="Lavelle K."/>
            <person name="Lugli G.A."/>
            <person name="Ventura M."/>
            <person name="Murphy J."/>
            <person name="Fitzgerald B."/>
            <person name="van Sinderen D."/>
        </authorList>
    </citation>
    <scope>NUCLEOTIDE SEQUENCE [LARGE SCALE GENOMIC DNA]</scope>
</reference>
<evidence type="ECO:0000313" key="1">
    <source>
        <dbReference type="EMBL" id="ATI19866.1"/>
    </source>
</evidence>
<dbReference type="EMBL" id="MF580769">
    <property type="protein sequence ID" value="ATI19866.1"/>
    <property type="molecule type" value="Genomic_DNA"/>
</dbReference>
<keyword evidence="2" id="KW-1185">Reference proteome</keyword>
<protein>
    <submittedName>
        <fullName evidence="1">Uncharacterized protein</fullName>
    </submittedName>
</protein>
<dbReference type="Proteomes" id="UP000241673">
    <property type="component" value="Segment"/>
</dbReference>
<proteinExistence type="predicted"/>
<gene>
    <name evidence="1" type="ORF">L5A1_024</name>
</gene>
<accession>A0A2P0VH90</accession>
<evidence type="ECO:0000313" key="2">
    <source>
        <dbReference type="Proteomes" id="UP000241673"/>
    </source>
</evidence>